<dbReference type="GO" id="GO:0046982">
    <property type="term" value="F:protein heterodimerization activity"/>
    <property type="evidence" value="ECO:0007669"/>
    <property type="project" value="InterPro"/>
</dbReference>
<evidence type="ECO:0000259" key="9">
    <source>
        <dbReference type="Pfam" id="PF10406"/>
    </source>
</evidence>
<keyword evidence="11" id="KW-1185">Reference proteome</keyword>
<evidence type="ECO:0000256" key="4">
    <source>
        <dbReference type="ARBA" id="ARBA00023015"/>
    </source>
</evidence>
<dbReference type="CDD" id="cd08049">
    <property type="entry name" value="TAF8"/>
    <property type="match status" value="1"/>
</dbReference>
<evidence type="ECO:0000256" key="2">
    <source>
        <dbReference type="ARBA" id="ARBA00008767"/>
    </source>
</evidence>
<comment type="caution">
    <text evidence="10">The sequence shown here is derived from an EMBL/GenBank/DDBJ whole genome shotgun (WGS) entry which is preliminary data.</text>
</comment>
<evidence type="ECO:0000313" key="10">
    <source>
        <dbReference type="EMBL" id="KAI1879211.1"/>
    </source>
</evidence>
<dbReference type="GO" id="GO:0006367">
    <property type="term" value="P:transcription initiation at RNA polymerase II promoter"/>
    <property type="evidence" value="ECO:0007669"/>
    <property type="project" value="TreeGrafter"/>
</dbReference>
<dbReference type="InterPro" id="IPR006565">
    <property type="entry name" value="BTP"/>
</dbReference>
<name>A0A9P9WU44_9PEZI</name>
<feature type="region of interest" description="Disordered" evidence="7">
    <location>
        <begin position="1"/>
        <end position="74"/>
    </location>
</feature>
<feature type="compositionally biased region" description="Low complexity" evidence="7">
    <location>
        <begin position="42"/>
        <end position="61"/>
    </location>
</feature>
<dbReference type="CDD" id="cd00076">
    <property type="entry name" value="HFD_SF"/>
    <property type="match status" value="1"/>
</dbReference>
<evidence type="ECO:0000256" key="1">
    <source>
        <dbReference type="ARBA" id="ARBA00004123"/>
    </source>
</evidence>
<dbReference type="Proteomes" id="UP000829685">
    <property type="component" value="Unassembled WGS sequence"/>
</dbReference>
<dbReference type="EMBL" id="JAFIMR010000004">
    <property type="protein sequence ID" value="KAI1879211.1"/>
    <property type="molecule type" value="Genomic_DNA"/>
</dbReference>
<dbReference type="GO" id="GO:0005669">
    <property type="term" value="C:transcription factor TFIID complex"/>
    <property type="evidence" value="ECO:0007669"/>
    <property type="project" value="InterPro"/>
</dbReference>
<protein>
    <recommendedName>
        <fullName evidence="3">Transcription initiation factor TFIID subunit 8</fullName>
    </recommendedName>
</protein>
<keyword evidence="4" id="KW-0805">Transcription regulation</keyword>
<gene>
    <name evidence="10" type="ORF">JX265_002165</name>
</gene>
<accession>A0A9P9WU44</accession>
<dbReference type="Pfam" id="PF07524">
    <property type="entry name" value="Bromo_TP"/>
    <property type="match status" value="1"/>
</dbReference>
<evidence type="ECO:0000256" key="5">
    <source>
        <dbReference type="ARBA" id="ARBA00023163"/>
    </source>
</evidence>
<evidence type="ECO:0000256" key="7">
    <source>
        <dbReference type="SAM" id="MobiDB-lite"/>
    </source>
</evidence>
<keyword evidence="5" id="KW-0804">Transcription</keyword>
<feature type="domain" description="Bromodomain associated" evidence="8">
    <location>
        <begin position="91"/>
        <end position="163"/>
    </location>
</feature>
<reference evidence="10" key="1">
    <citation type="submission" date="2021-03" db="EMBL/GenBank/DDBJ databases">
        <title>Revisited historic fungal species revealed as producer of novel bioactive compounds through whole genome sequencing and comparative genomics.</title>
        <authorList>
            <person name="Vignolle G.A."/>
            <person name="Hochenegger N."/>
            <person name="Mach R.L."/>
            <person name="Mach-Aigner A.R."/>
            <person name="Javad Rahimi M."/>
            <person name="Salim K.A."/>
            <person name="Chan C.M."/>
            <person name="Lim L.B.L."/>
            <person name="Cai F."/>
            <person name="Druzhinina I.S."/>
            <person name="U'Ren J.M."/>
            <person name="Derntl C."/>
        </authorList>
    </citation>
    <scope>NUCLEOTIDE SEQUENCE</scope>
    <source>
        <strain evidence="10">TUCIM 5799</strain>
    </source>
</reference>
<evidence type="ECO:0000313" key="11">
    <source>
        <dbReference type="Proteomes" id="UP000829685"/>
    </source>
</evidence>
<comment type="similarity">
    <text evidence="2">Belongs to the TAF8 family.</text>
</comment>
<dbReference type="Gene3D" id="1.10.20.10">
    <property type="entry name" value="Histone, subunit A"/>
    <property type="match status" value="1"/>
</dbReference>
<proteinExistence type="inferred from homology"/>
<dbReference type="AlphaFoldDB" id="A0A9P9WU44"/>
<evidence type="ECO:0000256" key="6">
    <source>
        <dbReference type="ARBA" id="ARBA00023242"/>
    </source>
</evidence>
<dbReference type="OrthoDB" id="2193813at2759"/>
<sequence>MDSPMDVDTSPKAGEKRSSPAAAPGSRDGQPNKKQRTETLEPELQPQAQPQTQPQTATGLAGDEDMPDYPIGLAGTAAAGEHQGSLNEADFARDGLQRSIVLALQHVGFDSASREALESFTSHAEKYLTTFVQHVKRFAESARREQPTPADFDVILRKHNIPVSSLKPHLKNPIAKEKLEPTYYDPCPTPPHADYFRTTSTAFLGPELDGTADRQERPWIPDWLPPFPSKHTYMFTPVEAAPPDPARKRQEAVQDALLGEKALRKINRAAKMSQQKELTEIARRNALSKQRHDRWEEMMKSMIPEHGAAGERQEIADHSIIVDSSVRYKRREVPREHRVRPQG</sequence>
<dbReference type="Pfam" id="PF10406">
    <property type="entry name" value="TAF8_C"/>
    <property type="match status" value="1"/>
</dbReference>
<evidence type="ECO:0000256" key="3">
    <source>
        <dbReference type="ARBA" id="ARBA00017307"/>
    </source>
</evidence>
<comment type="subcellular location">
    <subcellularLocation>
        <location evidence="1">Nucleus</location>
    </subcellularLocation>
</comment>
<evidence type="ECO:0000259" key="8">
    <source>
        <dbReference type="Pfam" id="PF07524"/>
    </source>
</evidence>
<organism evidence="10 11">
    <name type="scientific">Neoarthrinium moseri</name>
    <dbReference type="NCBI Taxonomy" id="1658444"/>
    <lineage>
        <taxon>Eukaryota</taxon>
        <taxon>Fungi</taxon>
        <taxon>Dikarya</taxon>
        <taxon>Ascomycota</taxon>
        <taxon>Pezizomycotina</taxon>
        <taxon>Sordariomycetes</taxon>
        <taxon>Xylariomycetidae</taxon>
        <taxon>Amphisphaeriales</taxon>
        <taxon>Apiosporaceae</taxon>
        <taxon>Neoarthrinium</taxon>
    </lineage>
</organism>
<dbReference type="PANTHER" id="PTHR46469:SF1">
    <property type="entry name" value="TRANSCRIPTION INITIATION FACTOR TFIID SUBUNIT 8"/>
    <property type="match status" value="1"/>
</dbReference>
<dbReference type="InterPro" id="IPR009072">
    <property type="entry name" value="Histone-fold"/>
</dbReference>
<dbReference type="InterPro" id="IPR019473">
    <property type="entry name" value="TFIID_su8_C"/>
</dbReference>
<keyword evidence="6" id="KW-0539">Nucleus</keyword>
<feature type="domain" description="Transcription factor TFIID subunit 8 C-terminal" evidence="9">
    <location>
        <begin position="219"/>
        <end position="266"/>
    </location>
</feature>
<dbReference type="PANTHER" id="PTHR46469">
    <property type="entry name" value="TRANSCRIPTION INITIATION FACTOR TFIID SUBUNIT 8"/>
    <property type="match status" value="1"/>
</dbReference>
<dbReference type="InterPro" id="IPR037818">
    <property type="entry name" value="TAF8"/>
</dbReference>